<dbReference type="EMBL" id="JACHIA010000006">
    <property type="protein sequence ID" value="MBB6070901.1"/>
    <property type="molecule type" value="Genomic_DNA"/>
</dbReference>
<organism evidence="1 2">
    <name type="scientific">Longimicrobium terrae</name>
    <dbReference type="NCBI Taxonomy" id="1639882"/>
    <lineage>
        <taxon>Bacteria</taxon>
        <taxon>Pseudomonadati</taxon>
        <taxon>Gemmatimonadota</taxon>
        <taxon>Longimicrobiia</taxon>
        <taxon>Longimicrobiales</taxon>
        <taxon>Longimicrobiaceae</taxon>
        <taxon>Longimicrobium</taxon>
    </lineage>
</organism>
<name>A0A841GYP3_9BACT</name>
<dbReference type="AlphaFoldDB" id="A0A841GYP3"/>
<evidence type="ECO:0008006" key="3">
    <source>
        <dbReference type="Google" id="ProtNLM"/>
    </source>
</evidence>
<comment type="caution">
    <text evidence="1">The sequence shown here is derived from an EMBL/GenBank/DDBJ whole genome shotgun (WGS) entry which is preliminary data.</text>
</comment>
<dbReference type="PROSITE" id="PS51257">
    <property type="entry name" value="PROKAR_LIPOPROTEIN"/>
    <property type="match status" value="1"/>
</dbReference>
<proteinExistence type="predicted"/>
<dbReference type="RefSeq" id="WP_170033297.1">
    <property type="nucleotide sequence ID" value="NZ_JABDTL010000001.1"/>
</dbReference>
<dbReference type="Proteomes" id="UP000582837">
    <property type="component" value="Unassembled WGS sequence"/>
</dbReference>
<reference evidence="1 2" key="1">
    <citation type="submission" date="2020-08" db="EMBL/GenBank/DDBJ databases">
        <title>Genomic Encyclopedia of Type Strains, Phase IV (KMG-IV): sequencing the most valuable type-strain genomes for metagenomic binning, comparative biology and taxonomic classification.</title>
        <authorList>
            <person name="Goeker M."/>
        </authorList>
    </citation>
    <scope>NUCLEOTIDE SEQUENCE [LARGE SCALE GENOMIC DNA]</scope>
    <source>
        <strain evidence="1 2">DSM 29007</strain>
    </source>
</reference>
<evidence type="ECO:0000313" key="1">
    <source>
        <dbReference type="EMBL" id="MBB6070901.1"/>
    </source>
</evidence>
<keyword evidence="2" id="KW-1185">Reference proteome</keyword>
<gene>
    <name evidence="1" type="ORF">HNQ61_002523</name>
</gene>
<evidence type="ECO:0000313" key="2">
    <source>
        <dbReference type="Proteomes" id="UP000582837"/>
    </source>
</evidence>
<sequence>MRSVLRAAVVPLAVLLGTGGCGNSPLAPGLYTLQGVWSGRGYPYELSLDLDQDADNGVRGEGELRGLTTRRSAADSTRLDTIVATRAPVSIRGKWDYPSFTLTLGADEYADIRMAGRFATADSVAVTLTGSGFSSTAITLVRTDR</sequence>
<accession>A0A841GYP3</accession>
<protein>
    <recommendedName>
        <fullName evidence="3">Lipoprotein</fullName>
    </recommendedName>
</protein>